<gene>
    <name evidence="1" type="ORF">BRAFLDRAFT_63937</name>
</gene>
<evidence type="ECO:0000313" key="1">
    <source>
        <dbReference type="EMBL" id="EEN67441.1"/>
    </source>
</evidence>
<dbReference type="EMBL" id="GG666471">
    <property type="protein sequence ID" value="EEN67441.1"/>
    <property type="molecule type" value="Genomic_DNA"/>
</dbReference>
<reference evidence="1" key="1">
    <citation type="journal article" date="2008" name="Nature">
        <title>The amphioxus genome and the evolution of the chordate karyotype.</title>
        <authorList>
            <consortium name="US DOE Joint Genome Institute (JGI-PGF)"/>
            <person name="Putnam N.H."/>
            <person name="Butts T."/>
            <person name="Ferrier D.E.K."/>
            <person name="Furlong R.F."/>
            <person name="Hellsten U."/>
            <person name="Kawashima T."/>
            <person name="Robinson-Rechavi M."/>
            <person name="Shoguchi E."/>
            <person name="Terry A."/>
            <person name="Yu J.-K."/>
            <person name="Benito-Gutierrez E.L."/>
            <person name="Dubchak I."/>
            <person name="Garcia-Fernandez J."/>
            <person name="Gibson-Brown J.J."/>
            <person name="Grigoriev I.V."/>
            <person name="Horton A.C."/>
            <person name="de Jong P.J."/>
            <person name="Jurka J."/>
            <person name="Kapitonov V.V."/>
            <person name="Kohara Y."/>
            <person name="Kuroki Y."/>
            <person name="Lindquist E."/>
            <person name="Lucas S."/>
            <person name="Osoegawa K."/>
            <person name="Pennacchio L.A."/>
            <person name="Salamov A.A."/>
            <person name="Satou Y."/>
            <person name="Sauka-Spengler T."/>
            <person name="Schmutz J."/>
            <person name="Shin-I T."/>
            <person name="Toyoda A."/>
            <person name="Bronner-Fraser M."/>
            <person name="Fujiyama A."/>
            <person name="Holland L.Z."/>
            <person name="Holland P.W.H."/>
            <person name="Satoh N."/>
            <person name="Rokhsar D.S."/>
        </authorList>
    </citation>
    <scope>NUCLEOTIDE SEQUENCE [LARGE SCALE GENOMIC DNA]</scope>
    <source>
        <strain evidence="1">S238N-H82</strain>
        <tissue evidence="1">Testes</tissue>
    </source>
</reference>
<protein>
    <submittedName>
        <fullName evidence="1">Uncharacterized protein</fullName>
    </submittedName>
</protein>
<dbReference type="AlphaFoldDB" id="C3XXI1"/>
<organism>
    <name type="scientific">Branchiostoma floridae</name>
    <name type="common">Florida lancelet</name>
    <name type="synonym">Amphioxus</name>
    <dbReference type="NCBI Taxonomy" id="7739"/>
    <lineage>
        <taxon>Eukaryota</taxon>
        <taxon>Metazoa</taxon>
        <taxon>Chordata</taxon>
        <taxon>Cephalochordata</taxon>
        <taxon>Leptocardii</taxon>
        <taxon>Amphioxiformes</taxon>
        <taxon>Branchiostomatidae</taxon>
        <taxon>Branchiostoma</taxon>
    </lineage>
</organism>
<proteinExistence type="predicted"/>
<accession>C3XXI1</accession>
<sequence>MESSGSLDRVQFDDHLFRNRRLDSVRRGADNLRLLENMARTHWRENQPHRTAKKVTFLSSAAPDRLADKNGTLGDSQTLIHVGGQKQGTVATKHRQVSQYSDFRVKFEDRNTKRGKRKGKVASESERLEHVENDYSNSGGTLVPVVPRGMRHSKGTVTMATQPQQRPRALVASLHLDMQSFRRTSFPQASTQTLTTTVKTDTVTARSKNNLLAASVNLPPLQLPHLRRRQNKTDTQFTCNNGFVTLTNRPGQQRPLNISSIPDMEGLTEDLCDPLHRGDRETSAMMRRENTRVLLRRVDHILDPNRLQLSSTAGSTTLEVHGRSGSPTMSSQDVGHRREYVLKKLQIDLEDVKNVNSKDDAILPRRRLDVHTKCQQWIDSIS</sequence>
<dbReference type="InParanoid" id="C3XXI1"/>
<name>C3XXI1_BRAFL</name>